<protein>
    <recommendedName>
        <fullName evidence="3">Apple domain-containing protein</fullName>
    </recommendedName>
</protein>
<evidence type="ECO:0008006" key="3">
    <source>
        <dbReference type="Google" id="ProtNLM"/>
    </source>
</evidence>
<accession>A0A4E0R8F7</accession>
<dbReference type="EMBL" id="JXXN02002806">
    <property type="protein sequence ID" value="THD22364.1"/>
    <property type="molecule type" value="Genomic_DNA"/>
</dbReference>
<gene>
    <name evidence="1" type="ORF">D915_006685</name>
</gene>
<name>A0A4E0R8F7_FASHE</name>
<sequence length="283" mass="32398">MVISHINQLACSQTTVPDHTIMCRASTRLVLFLLICHVESPQSNCDRASRLTVYDQKLSFCDAHSKCFEAAKIKGLLGFMRGRCIDRYLAGDTQAEAMWINVHALMHRETTVTDSEWVYGESNEPRSEEDVELHPVHRPGDHTDGYRVVVVDARNRLVRYTTVSSFADAVACQETVSIDNKRKIRKEKFQEVRPKRNETWFATANFSVGCFKRDRSSTAMNCVLKCHLDLKCRSCYFNQDNKACVLTQFVDSLMNETSGNEVLLTWQRFARPSWKLDNGELIS</sequence>
<reference evidence="1" key="1">
    <citation type="submission" date="2019-03" db="EMBL/GenBank/DDBJ databases">
        <title>Improved annotation for the trematode Fasciola hepatica.</title>
        <authorList>
            <person name="Choi Y.-J."/>
            <person name="Martin J."/>
            <person name="Mitreva M."/>
        </authorList>
    </citation>
    <scope>NUCLEOTIDE SEQUENCE [LARGE SCALE GENOMIC DNA]</scope>
</reference>
<proteinExistence type="predicted"/>
<keyword evidence="2" id="KW-1185">Reference proteome</keyword>
<dbReference type="Proteomes" id="UP000230066">
    <property type="component" value="Unassembled WGS sequence"/>
</dbReference>
<dbReference type="AlphaFoldDB" id="A0A4E0R8F7"/>
<organism evidence="1 2">
    <name type="scientific">Fasciola hepatica</name>
    <name type="common">Liver fluke</name>
    <dbReference type="NCBI Taxonomy" id="6192"/>
    <lineage>
        <taxon>Eukaryota</taxon>
        <taxon>Metazoa</taxon>
        <taxon>Spiralia</taxon>
        <taxon>Lophotrochozoa</taxon>
        <taxon>Platyhelminthes</taxon>
        <taxon>Trematoda</taxon>
        <taxon>Digenea</taxon>
        <taxon>Plagiorchiida</taxon>
        <taxon>Echinostomata</taxon>
        <taxon>Echinostomatoidea</taxon>
        <taxon>Fasciolidae</taxon>
        <taxon>Fasciola</taxon>
    </lineage>
</organism>
<comment type="caution">
    <text evidence="1">The sequence shown here is derived from an EMBL/GenBank/DDBJ whole genome shotgun (WGS) entry which is preliminary data.</text>
</comment>
<evidence type="ECO:0000313" key="1">
    <source>
        <dbReference type="EMBL" id="THD22364.1"/>
    </source>
</evidence>
<evidence type="ECO:0000313" key="2">
    <source>
        <dbReference type="Proteomes" id="UP000230066"/>
    </source>
</evidence>